<feature type="transmembrane region" description="Helical" evidence="9">
    <location>
        <begin position="155"/>
        <end position="180"/>
    </location>
</feature>
<keyword evidence="5" id="KW-0862">Zinc</keyword>
<evidence type="ECO:0000259" key="11">
    <source>
        <dbReference type="Pfam" id="PF16916"/>
    </source>
</evidence>
<dbReference type="InterPro" id="IPR002524">
    <property type="entry name" value="Cation_efflux"/>
</dbReference>
<dbReference type="InterPro" id="IPR027469">
    <property type="entry name" value="Cation_efflux_TMD_sf"/>
</dbReference>
<evidence type="ECO:0000256" key="7">
    <source>
        <dbReference type="ARBA" id="ARBA00023065"/>
    </source>
</evidence>
<dbReference type="Gene3D" id="1.20.1510.10">
    <property type="entry name" value="Cation efflux protein transmembrane domain"/>
    <property type="match status" value="1"/>
</dbReference>
<dbReference type="PANTHER" id="PTHR11562">
    <property type="entry name" value="CATION EFFLUX PROTEIN/ ZINC TRANSPORTER"/>
    <property type="match status" value="1"/>
</dbReference>
<keyword evidence="5" id="KW-0864">Zinc transport</keyword>
<dbReference type="InterPro" id="IPR050681">
    <property type="entry name" value="CDF/SLC30A"/>
</dbReference>
<dbReference type="InterPro" id="IPR036837">
    <property type="entry name" value="Cation_efflux_CTD_sf"/>
</dbReference>
<dbReference type="NCBIfam" id="TIGR01297">
    <property type="entry name" value="CDF"/>
    <property type="match status" value="1"/>
</dbReference>
<reference evidence="12 13" key="1">
    <citation type="submission" date="2023-03" db="EMBL/GenBank/DDBJ databases">
        <authorList>
            <person name="Pearce D."/>
        </authorList>
    </citation>
    <scope>NUCLEOTIDE SEQUENCE [LARGE SCALE GENOMIC DNA]</scope>
    <source>
        <strain evidence="12">Msz</strain>
    </source>
</reference>
<dbReference type="InterPro" id="IPR027470">
    <property type="entry name" value="Cation_efflux_CTD"/>
</dbReference>
<dbReference type="Proteomes" id="UP001162030">
    <property type="component" value="Chromosome"/>
</dbReference>
<evidence type="ECO:0000259" key="10">
    <source>
        <dbReference type="Pfam" id="PF01545"/>
    </source>
</evidence>
<name>A0ABM9I8A7_9GAMM</name>
<keyword evidence="4 9" id="KW-0812">Transmembrane</keyword>
<comment type="subcellular location">
    <subcellularLocation>
        <location evidence="1">Membrane</location>
        <topology evidence="1">Multi-pass membrane protein</topology>
    </subcellularLocation>
</comment>
<evidence type="ECO:0000256" key="3">
    <source>
        <dbReference type="ARBA" id="ARBA00022448"/>
    </source>
</evidence>
<keyword evidence="6 9" id="KW-1133">Transmembrane helix</keyword>
<dbReference type="SUPFAM" id="SSF160240">
    <property type="entry name" value="Cation efflux protein cytoplasmic domain-like"/>
    <property type="match status" value="1"/>
</dbReference>
<dbReference type="SUPFAM" id="SSF161111">
    <property type="entry name" value="Cation efflux protein transmembrane domain-like"/>
    <property type="match status" value="1"/>
</dbReference>
<evidence type="ECO:0000256" key="9">
    <source>
        <dbReference type="SAM" id="Phobius"/>
    </source>
</evidence>
<feature type="transmembrane region" description="Helical" evidence="9">
    <location>
        <begin position="83"/>
        <end position="107"/>
    </location>
</feature>
<accession>A0ABM9I8A7</accession>
<evidence type="ECO:0000256" key="2">
    <source>
        <dbReference type="ARBA" id="ARBA00008873"/>
    </source>
</evidence>
<evidence type="ECO:0000256" key="1">
    <source>
        <dbReference type="ARBA" id="ARBA00004141"/>
    </source>
</evidence>
<sequence length="322" mass="35254">MVGGHTHVHVDAIGGHAKFRLGLSAALTIAFVIFEVVAGLIANSLALLTDAAHNLTDVLALVLSWYALHLAEQPSHAGKTFGYHRVGILVALINSTTLTVISAGIFYEAYERFVSPPSVAADIVIAVGAAAFVVNVITAWLVSHGAEHDLNIRSAFIHLLGDVFSTAGAVVAGIGIWFTGFYWLDPLASVLIGLLILWNAWMILRETVDILLESTPRDIEMSAMVRDVLQIEGVRGVHDLHVWSISKSFRFLTAHIVIDDVLISQAALLQHEIKEMIRDKYGIGHCTLQLECEGCDPDSLYCDISNHYGHRHRHSKHRHADK</sequence>
<comment type="similarity">
    <text evidence="2">Belongs to the cation diffusion facilitator (CDF) transporter (TC 2.A.4) family. SLC30A subfamily.</text>
</comment>
<feature type="transmembrane region" description="Helical" evidence="9">
    <location>
        <begin position="21"/>
        <end position="45"/>
    </location>
</feature>
<keyword evidence="13" id="KW-1185">Reference proteome</keyword>
<evidence type="ECO:0000256" key="4">
    <source>
        <dbReference type="ARBA" id="ARBA00022692"/>
    </source>
</evidence>
<keyword evidence="8 9" id="KW-0472">Membrane</keyword>
<evidence type="ECO:0000256" key="8">
    <source>
        <dbReference type="ARBA" id="ARBA00023136"/>
    </source>
</evidence>
<evidence type="ECO:0000313" key="13">
    <source>
        <dbReference type="Proteomes" id="UP001162030"/>
    </source>
</evidence>
<dbReference type="EMBL" id="OX458333">
    <property type="protein sequence ID" value="CAI8955428.1"/>
    <property type="molecule type" value="Genomic_DNA"/>
</dbReference>
<dbReference type="InterPro" id="IPR058533">
    <property type="entry name" value="Cation_efflux_TM"/>
</dbReference>
<gene>
    <name evidence="12" type="ORF">MSZNOR_4545</name>
</gene>
<feature type="transmembrane region" description="Helical" evidence="9">
    <location>
        <begin position="119"/>
        <end position="143"/>
    </location>
</feature>
<feature type="transmembrane region" description="Helical" evidence="9">
    <location>
        <begin position="186"/>
        <end position="204"/>
    </location>
</feature>
<dbReference type="PANTHER" id="PTHR11562:SF17">
    <property type="entry name" value="RE54080P-RELATED"/>
    <property type="match status" value="1"/>
</dbReference>
<feature type="domain" description="Cation efflux protein transmembrane" evidence="10">
    <location>
        <begin position="23"/>
        <end position="212"/>
    </location>
</feature>
<evidence type="ECO:0000256" key="5">
    <source>
        <dbReference type="ARBA" id="ARBA00022906"/>
    </source>
</evidence>
<feature type="domain" description="Cation efflux protein cytoplasmic" evidence="11">
    <location>
        <begin position="216"/>
        <end position="291"/>
    </location>
</feature>
<protein>
    <submittedName>
        <fullName evidence="12">Cobalt-zinc-cadmium efflux system protein</fullName>
    </submittedName>
</protein>
<keyword evidence="3" id="KW-0813">Transport</keyword>
<dbReference type="Pfam" id="PF16916">
    <property type="entry name" value="ZT_dimer"/>
    <property type="match status" value="1"/>
</dbReference>
<keyword evidence="7" id="KW-0406">Ion transport</keyword>
<proteinExistence type="inferred from homology"/>
<organism evidence="12 13">
    <name type="scientific">Methylocaldum szegediense</name>
    <dbReference type="NCBI Taxonomy" id="73780"/>
    <lineage>
        <taxon>Bacteria</taxon>
        <taxon>Pseudomonadati</taxon>
        <taxon>Pseudomonadota</taxon>
        <taxon>Gammaproteobacteria</taxon>
        <taxon>Methylococcales</taxon>
        <taxon>Methylococcaceae</taxon>
        <taxon>Methylocaldum</taxon>
    </lineage>
</organism>
<evidence type="ECO:0000256" key="6">
    <source>
        <dbReference type="ARBA" id="ARBA00022989"/>
    </source>
</evidence>
<evidence type="ECO:0000313" key="12">
    <source>
        <dbReference type="EMBL" id="CAI8955428.1"/>
    </source>
</evidence>
<dbReference type="Pfam" id="PF01545">
    <property type="entry name" value="Cation_efflux"/>
    <property type="match status" value="1"/>
</dbReference>